<feature type="non-terminal residue" evidence="3">
    <location>
        <position position="1"/>
    </location>
</feature>
<reference evidence="3 4" key="1">
    <citation type="journal article" date="2021" name="Sci. Rep.">
        <title>Genome sequencing of the multicellular alga Astrephomene provides insights into convergent evolution of germ-soma differentiation.</title>
        <authorList>
            <person name="Yamashita S."/>
            <person name="Yamamoto K."/>
            <person name="Matsuzaki R."/>
            <person name="Suzuki S."/>
            <person name="Yamaguchi H."/>
            <person name="Hirooka S."/>
            <person name="Minakuchi Y."/>
            <person name="Miyagishima S."/>
            <person name="Kawachi M."/>
            <person name="Toyoda A."/>
            <person name="Nozaki H."/>
        </authorList>
    </citation>
    <scope>NUCLEOTIDE SEQUENCE [LARGE SCALE GENOMIC DNA]</scope>
    <source>
        <strain evidence="3 4">NIES-4017</strain>
    </source>
</reference>
<organism evidence="3 4">
    <name type="scientific">Astrephomene gubernaculifera</name>
    <dbReference type="NCBI Taxonomy" id="47775"/>
    <lineage>
        <taxon>Eukaryota</taxon>
        <taxon>Viridiplantae</taxon>
        <taxon>Chlorophyta</taxon>
        <taxon>core chlorophytes</taxon>
        <taxon>Chlorophyceae</taxon>
        <taxon>CS clade</taxon>
        <taxon>Chlamydomonadales</taxon>
        <taxon>Astrephomenaceae</taxon>
        <taxon>Astrephomene</taxon>
    </lineage>
</organism>
<feature type="compositionally biased region" description="Polar residues" evidence="1">
    <location>
        <begin position="69"/>
        <end position="80"/>
    </location>
</feature>
<keyword evidence="2" id="KW-1133">Transmembrane helix</keyword>
<dbReference type="AlphaFoldDB" id="A0AAD3E2I9"/>
<evidence type="ECO:0000256" key="1">
    <source>
        <dbReference type="SAM" id="MobiDB-lite"/>
    </source>
</evidence>
<comment type="caution">
    <text evidence="3">The sequence shown here is derived from an EMBL/GenBank/DDBJ whole genome shotgun (WGS) entry which is preliminary data.</text>
</comment>
<proteinExistence type="predicted"/>
<evidence type="ECO:0000256" key="2">
    <source>
        <dbReference type="SAM" id="Phobius"/>
    </source>
</evidence>
<keyword evidence="2" id="KW-0472">Membrane</keyword>
<keyword evidence="2" id="KW-0812">Transmembrane</keyword>
<dbReference type="Proteomes" id="UP001054857">
    <property type="component" value="Unassembled WGS sequence"/>
</dbReference>
<evidence type="ECO:0000313" key="3">
    <source>
        <dbReference type="EMBL" id="GFR50161.1"/>
    </source>
</evidence>
<keyword evidence="4" id="KW-1185">Reference proteome</keyword>
<accession>A0AAD3E2I9</accession>
<evidence type="ECO:0000313" key="4">
    <source>
        <dbReference type="Proteomes" id="UP001054857"/>
    </source>
</evidence>
<protein>
    <submittedName>
        <fullName evidence="3">Uncharacterized protein</fullName>
    </submittedName>
</protein>
<feature type="transmembrane region" description="Helical" evidence="2">
    <location>
        <begin position="129"/>
        <end position="148"/>
    </location>
</feature>
<gene>
    <name evidence="3" type="ORF">Agub_g12326</name>
</gene>
<name>A0AAD3E2I9_9CHLO</name>
<dbReference type="EMBL" id="BMAR01000035">
    <property type="protein sequence ID" value="GFR50161.1"/>
    <property type="molecule type" value="Genomic_DNA"/>
</dbReference>
<feature type="transmembrane region" description="Helical" evidence="2">
    <location>
        <begin position="160"/>
        <end position="181"/>
    </location>
</feature>
<sequence>MAQTLRLQARQSYPCVNDSRCTQTIRPILESGLLRRVYGWACISTNTRCPGRRAGAIYAGQAPDKDAVSQPTKVDTSTTEPAIFSSSSSKSDARKAGATSNSSLAADELQSMGITAQEFSVANTFLERVLGATIVYGLTLFLASLSGVDVTATLDWGDGTPFTIGAMAAALPLAVTGLLLLPSLDLGLSTEQLFRVAQLDVEEEVQVLPILGIEDEAAPATAARNLQPEPALTPASLQRGLWLHQMQSIKPWFEYFDLPSTTYLLASACAVAASRELFARAYLGALLTGWYQGLLTGATDVNNPFYWAKVFKLLTPDTPSWLAAATLCVVQVGISTTAASRAARFTRLAVKQLDWVDEEAGAGEETKEQHGNDAKGKPDKSKVILLAAAAEAPPCAEERVVYGISLATSALISGATNLAWAASGSVLGSYTVQVCLEVGGTLLQRLKESQGLPDRAQWGEVQSRIQDMVQEEDD</sequence>
<feature type="region of interest" description="Disordered" evidence="1">
    <location>
        <begin position="62"/>
        <end position="96"/>
    </location>
</feature>